<dbReference type="EMBL" id="JACGWJ010000003">
    <property type="protein sequence ID" value="KAL0431036.1"/>
    <property type="molecule type" value="Genomic_DNA"/>
</dbReference>
<accession>A0AAW2VT55</accession>
<reference evidence="1" key="2">
    <citation type="journal article" date="2024" name="Plant">
        <title>Genomic evolution and insights into agronomic trait innovations of Sesamum species.</title>
        <authorList>
            <person name="Miao H."/>
            <person name="Wang L."/>
            <person name="Qu L."/>
            <person name="Liu H."/>
            <person name="Sun Y."/>
            <person name="Le M."/>
            <person name="Wang Q."/>
            <person name="Wei S."/>
            <person name="Zheng Y."/>
            <person name="Lin W."/>
            <person name="Duan Y."/>
            <person name="Cao H."/>
            <person name="Xiong S."/>
            <person name="Wang X."/>
            <person name="Wei L."/>
            <person name="Li C."/>
            <person name="Ma Q."/>
            <person name="Ju M."/>
            <person name="Zhao R."/>
            <person name="Li G."/>
            <person name="Mu C."/>
            <person name="Tian Q."/>
            <person name="Mei H."/>
            <person name="Zhang T."/>
            <person name="Gao T."/>
            <person name="Zhang H."/>
        </authorList>
    </citation>
    <scope>NUCLEOTIDE SEQUENCE</scope>
    <source>
        <strain evidence="1">G02</strain>
    </source>
</reference>
<gene>
    <name evidence="1" type="ORF">Sradi_0729600</name>
</gene>
<organism evidence="1">
    <name type="scientific">Sesamum radiatum</name>
    <name type="common">Black benniseed</name>
    <dbReference type="NCBI Taxonomy" id="300843"/>
    <lineage>
        <taxon>Eukaryota</taxon>
        <taxon>Viridiplantae</taxon>
        <taxon>Streptophyta</taxon>
        <taxon>Embryophyta</taxon>
        <taxon>Tracheophyta</taxon>
        <taxon>Spermatophyta</taxon>
        <taxon>Magnoliopsida</taxon>
        <taxon>eudicotyledons</taxon>
        <taxon>Gunneridae</taxon>
        <taxon>Pentapetalae</taxon>
        <taxon>asterids</taxon>
        <taxon>lamiids</taxon>
        <taxon>Lamiales</taxon>
        <taxon>Pedaliaceae</taxon>
        <taxon>Sesamum</taxon>
    </lineage>
</organism>
<proteinExistence type="predicted"/>
<protein>
    <submittedName>
        <fullName evidence="1">Uncharacterized protein</fullName>
    </submittedName>
</protein>
<dbReference type="AlphaFoldDB" id="A0AAW2VT55"/>
<comment type="caution">
    <text evidence="1">The sequence shown here is derived from an EMBL/GenBank/DDBJ whole genome shotgun (WGS) entry which is preliminary data.</text>
</comment>
<sequence>MDLAALEEILWKQRSKVLWLAAGDRNTSFVHAKANERRLNKEINCIKNEAGVE</sequence>
<name>A0AAW2VT55_SESRA</name>
<reference evidence="1" key="1">
    <citation type="submission" date="2020-06" db="EMBL/GenBank/DDBJ databases">
        <authorList>
            <person name="Li T."/>
            <person name="Hu X."/>
            <person name="Zhang T."/>
            <person name="Song X."/>
            <person name="Zhang H."/>
            <person name="Dai N."/>
            <person name="Sheng W."/>
            <person name="Hou X."/>
            <person name="Wei L."/>
        </authorList>
    </citation>
    <scope>NUCLEOTIDE SEQUENCE</scope>
    <source>
        <strain evidence="1">G02</strain>
        <tissue evidence="1">Leaf</tissue>
    </source>
</reference>
<evidence type="ECO:0000313" key="1">
    <source>
        <dbReference type="EMBL" id="KAL0431036.1"/>
    </source>
</evidence>